<gene>
    <name evidence="1" type="ORF">OKA104_LOCUS4874</name>
</gene>
<dbReference type="Proteomes" id="UP000663881">
    <property type="component" value="Unassembled WGS sequence"/>
</dbReference>
<proteinExistence type="predicted"/>
<comment type="caution">
    <text evidence="1">The sequence shown here is derived from an EMBL/GenBank/DDBJ whole genome shotgun (WGS) entry which is preliminary data.</text>
</comment>
<dbReference type="AlphaFoldDB" id="A0A818L9N4"/>
<name>A0A818L9N4_9BILA</name>
<organism evidence="1 2">
    <name type="scientific">Adineta steineri</name>
    <dbReference type="NCBI Taxonomy" id="433720"/>
    <lineage>
        <taxon>Eukaryota</taxon>
        <taxon>Metazoa</taxon>
        <taxon>Spiralia</taxon>
        <taxon>Gnathifera</taxon>
        <taxon>Rotifera</taxon>
        <taxon>Eurotatoria</taxon>
        <taxon>Bdelloidea</taxon>
        <taxon>Adinetida</taxon>
        <taxon>Adinetidae</taxon>
        <taxon>Adineta</taxon>
    </lineage>
</organism>
<reference evidence="1" key="1">
    <citation type="submission" date="2021-02" db="EMBL/GenBank/DDBJ databases">
        <authorList>
            <person name="Nowell W R."/>
        </authorList>
    </citation>
    <scope>NUCLEOTIDE SEQUENCE</scope>
</reference>
<evidence type="ECO:0000313" key="2">
    <source>
        <dbReference type="Proteomes" id="UP000663881"/>
    </source>
</evidence>
<evidence type="ECO:0000313" key="1">
    <source>
        <dbReference type="EMBL" id="CAF3566518.1"/>
    </source>
</evidence>
<accession>A0A818L9N4</accession>
<sequence>MILTPLRFLYLKLITLIETYDDQMDLTISARLLEIGKYDIYQNFSFNFDRSLEQQSNFLIHLIIDVDSYERRTHQYKYIDATSISQHIRSLITHLYLFIDKQNSHMTIYFKQFSYCLIHLTLHFFEEYLIDLHVLIPSTLQATDNNDLINDK</sequence>
<dbReference type="EMBL" id="CAJOAY010000163">
    <property type="protein sequence ID" value="CAF3566518.1"/>
    <property type="molecule type" value="Genomic_DNA"/>
</dbReference>
<protein>
    <submittedName>
        <fullName evidence="1">Uncharacterized protein</fullName>
    </submittedName>
</protein>